<dbReference type="Pfam" id="PF01138">
    <property type="entry name" value="RNase_PH"/>
    <property type="match status" value="1"/>
</dbReference>
<feature type="domain" description="Exoribonuclease phosphorolytic" evidence="8">
    <location>
        <begin position="196"/>
        <end position="273"/>
    </location>
</feature>
<dbReference type="GO" id="GO:0034475">
    <property type="term" value="P:U4 snRNA 3'-end processing"/>
    <property type="evidence" value="ECO:0007669"/>
    <property type="project" value="TreeGrafter"/>
</dbReference>
<dbReference type="InterPro" id="IPR036345">
    <property type="entry name" value="ExoRNase_PH_dom2_sf"/>
</dbReference>
<evidence type="ECO:0000256" key="5">
    <source>
        <dbReference type="ARBA" id="ARBA00022884"/>
    </source>
</evidence>
<evidence type="ECO:0000256" key="2">
    <source>
        <dbReference type="ARBA" id="ARBA00004496"/>
    </source>
</evidence>
<dbReference type="GO" id="GO:0034473">
    <property type="term" value="P:U1 snRNA 3'-end processing"/>
    <property type="evidence" value="ECO:0007669"/>
    <property type="project" value="TreeGrafter"/>
</dbReference>
<evidence type="ECO:0000313" key="10">
    <source>
        <dbReference type="Proteomes" id="UP000094801"/>
    </source>
</evidence>
<dbReference type="InterPro" id="IPR050590">
    <property type="entry name" value="Exosome_comp_Rrp42_subfam"/>
</dbReference>
<dbReference type="InterPro" id="IPR015847">
    <property type="entry name" value="ExoRNase_PH_dom2"/>
</dbReference>
<sequence length="309" mass="34747">MARDFDISTNQSTFVLEALKQNIRLDGRKLLQMRDLDIHISPDEYGYVEVSLGKTKVACRVSSEITKPYEDRPFEGLFQIKSEISPICSPFFESGLTSNSKQSNDELLISRLIEKAIRRSGALDVESLCIIAGEKCWSVRADLQFLDYDGNFTDISCIAVIVALMHYRKPDLEIDGDDIVLFNVDQREPTPLSILHIPICITFQFYNPNGDVENVKGDSNDELILIDSTLLEEKISLGSMTLTLNKNKELCQMIKSGGLNIDASVIMNCCILANKLVDELTDKIQTLLKIDALSRKSGMERELQVVNDR</sequence>
<dbReference type="CDD" id="cd11368">
    <property type="entry name" value="RNase_PH_RRP45"/>
    <property type="match status" value="1"/>
</dbReference>
<dbReference type="InterPro" id="IPR020568">
    <property type="entry name" value="Ribosomal_Su5_D2-typ_SF"/>
</dbReference>
<evidence type="ECO:0000259" key="7">
    <source>
        <dbReference type="Pfam" id="PF01138"/>
    </source>
</evidence>
<comment type="subcellular location">
    <subcellularLocation>
        <location evidence="2">Cytoplasm</location>
    </subcellularLocation>
    <subcellularLocation>
        <location evidence="1">Nucleus</location>
    </subcellularLocation>
</comment>
<dbReference type="GO" id="GO:0005730">
    <property type="term" value="C:nucleolus"/>
    <property type="evidence" value="ECO:0007669"/>
    <property type="project" value="UniProtKB-ARBA"/>
</dbReference>
<dbReference type="EMBL" id="KV453851">
    <property type="protein sequence ID" value="ODV86062.1"/>
    <property type="molecule type" value="Genomic_DNA"/>
</dbReference>
<gene>
    <name evidence="9" type="ORF">CANARDRAFT_22847</name>
</gene>
<dbReference type="STRING" id="983967.A0A1E4T2W6"/>
<dbReference type="GO" id="GO:0071028">
    <property type="term" value="P:nuclear mRNA surveillance"/>
    <property type="evidence" value="ECO:0007669"/>
    <property type="project" value="TreeGrafter"/>
</dbReference>
<dbReference type="GO" id="GO:0000177">
    <property type="term" value="C:cytoplasmic exosome (RNase complex)"/>
    <property type="evidence" value="ECO:0007669"/>
    <property type="project" value="TreeGrafter"/>
</dbReference>
<dbReference type="Gene3D" id="3.30.230.70">
    <property type="entry name" value="GHMP Kinase, N-terminal domain"/>
    <property type="match status" value="1"/>
</dbReference>
<dbReference type="InterPro" id="IPR027408">
    <property type="entry name" value="PNPase/RNase_PH_dom_sf"/>
</dbReference>
<organism evidence="9 10">
    <name type="scientific">[Candida] arabinofermentans NRRL YB-2248</name>
    <dbReference type="NCBI Taxonomy" id="983967"/>
    <lineage>
        <taxon>Eukaryota</taxon>
        <taxon>Fungi</taxon>
        <taxon>Dikarya</taxon>
        <taxon>Ascomycota</taxon>
        <taxon>Saccharomycotina</taxon>
        <taxon>Pichiomycetes</taxon>
        <taxon>Pichiales</taxon>
        <taxon>Pichiaceae</taxon>
        <taxon>Ogataea</taxon>
        <taxon>Ogataea/Candida clade</taxon>
    </lineage>
</organism>
<proteinExistence type="inferred from homology"/>
<evidence type="ECO:0000256" key="6">
    <source>
        <dbReference type="ARBA" id="ARBA00023242"/>
    </source>
</evidence>
<dbReference type="GO" id="GO:0071035">
    <property type="term" value="P:nuclear polyadenylation-dependent rRNA catabolic process"/>
    <property type="evidence" value="ECO:0007669"/>
    <property type="project" value="TreeGrafter"/>
</dbReference>
<comment type="similarity">
    <text evidence="3">Belongs to the RNase PH family.</text>
</comment>
<protein>
    <submittedName>
        <fullName evidence="9">Uncharacterized protein</fullName>
    </submittedName>
</protein>
<keyword evidence="6" id="KW-0539">Nucleus</keyword>
<dbReference type="InterPro" id="IPR033100">
    <property type="entry name" value="Rrp45"/>
</dbReference>
<dbReference type="GO" id="GO:0071038">
    <property type="term" value="P:TRAMP-dependent tRNA surveillance pathway"/>
    <property type="evidence" value="ECO:0007669"/>
    <property type="project" value="TreeGrafter"/>
</dbReference>
<keyword evidence="10" id="KW-1185">Reference proteome</keyword>
<dbReference type="GO" id="GO:0000467">
    <property type="term" value="P:exonucleolytic trimming to generate mature 3'-end of 5.8S rRNA from tricistronic rRNA transcript (SSU-rRNA, 5.8S rRNA, LSU-rRNA)"/>
    <property type="evidence" value="ECO:0007669"/>
    <property type="project" value="TreeGrafter"/>
</dbReference>
<dbReference type="GO" id="GO:0034476">
    <property type="term" value="P:U5 snRNA 3'-end processing"/>
    <property type="evidence" value="ECO:0007669"/>
    <property type="project" value="TreeGrafter"/>
</dbReference>
<dbReference type="SUPFAM" id="SSF54211">
    <property type="entry name" value="Ribosomal protein S5 domain 2-like"/>
    <property type="match status" value="1"/>
</dbReference>
<dbReference type="PANTHER" id="PTHR11097:SF14">
    <property type="entry name" value="EXOSOME COMPLEX COMPONENT RRP45"/>
    <property type="match status" value="1"/>
</dbReference>
<dbReference type="SUPFAM" id="SSF55666">
    <property type="entry name" value="Ribonuclease PH domain 2-like"/>
    <property type="match status" value="1"/>
</dbReference>
<dbReference type="InterPro" id="IPR001247">
    <property type="entry name" value="ExoRNase_PH_dom1"/>
</dbReference>
<evidence type="ECO:0000256" key="1">
    <source>
        <dbReference type="ARBA" id="ARBA00004123"/>
    </source>
</evidence>
<dbReference type="GO" id="GO:0016075">
    <property type="term" value="P:rRNA catabolic process"/>
    <property type="evidence" value="ECO:0007669"/>
    <property type="project" value="TreeGrafter"/>
</dbReference>
<evidence type="ECO:0000259" key="8">
    <source>
        <dbReference type="Pfam" id="PF03725"/>
    </source>
</evidence>
<accession>A0A1E4T2W6</accession>
<dbReference type="AlphaFoldDB" id="A0A1E4T2W6"/>
<reference evidence="10" key="1">
    <citation type="submission" date="2016-04" db="EMBL/GenBank/DDBJ databases">
        <title>Comparative genomics of biotechnologically important yeasts.</title>
        <authorList>
            <consortium name="DOE Joint Genome Institute"/>
            <person name="Riley R."/>
            <person name="Haridas S."/>
            <person name="Wolfe K.H."/>
            <person name="Lopes M.R."/>
            <person name="Hittinger C.T."/>
            <person name="Goker M."/>
            <person name="Salamov A."/>
            <person name="Wisecaver J."/>
            <person name="Long T.M."/>
            <person name="Aerts A.L."/>
            <person name="Barry K."/>
            <person name="Choi C."/>
            <person name="Clum A."/>
            <person name="Coughlan A.Y."/>
            <person name="Deshpande S."/>
            <person name="Douglass A.P."/>
            <person name="Hanson S.J."/>
            <person name="Klenk H.-P."/>
            <person name="Labutti K."/>
            <person name="Lapidus A."/>
            <person name="Lindquist E."/>
            <person name="Lipzen A."/>
            <person name="Meier-Kolthoff J.P."/>
            <person name="Ohm R.A."/>
            <person name="Otillar R.P."/>
            <person name="Pangilinan J."/>
            <person name="Peng Y."/>
            <person name="Rokas A."/>
            <person name="Rosa C.A."/>
            <person name="Scheuner C."/>
            <person name="Sibirny A.A."/>
            <person name="Slot J.C."/>
            <person name="Stielow J.B."/>
            <person name="Sun H."/>
            <person name="Kurtzman C.P."/>
            <person name="Blackwell M."/>
            <person name="Grigoriev I.V."/>
            <person name="Jeffries T.W."/>
        </authorList>
    </citation>
    <scope>NUCLEOTIDE SEQUENCE [LARGE SCALE GENOMIC DNA]</scope>
    <source>
        <strain evidence="10">NRRL YB-2248</strain>
    </source>
</reference>
<dbReference type="GO" id="GO:0000176">
    <property type="term" value="C:nuclear exosome (RNase complex)"/>
    <property type="evidence" value="ECO:0007669"/>
    <property type="project" value="UniProtKB-ARBA"/>
</dbReference>
<feature type="domain" description="Exoribonuclease phosphorolytic" evidence="7">
    <location>
        <begin position="32"/>
        <end position="170"/>
    </location>
</feature>
<evidence type="ECO:0000256" key="3">
    <source>
        <dbReference type="ARBA" id="ARBA00006678"/>
    </source>
</evidence>
<dbReference type="OrthoDB" id="10264038at2759"/>
<keyword evidence="5" id="KW-0694">RNA-binding</keyword>
<name>A0A1E4T2W6_9ASCO</name>
<dbReference type="Proteomes" id="UP000094801">
    <property type="component" value="Unassembled WGS sequence"/>
</dbReference>
<evidence type="ECO:0000256" key="4">
    <source>
        <dbReference type="ARBA" id="ARBA00022490"/>
    </source>
</evidence>
<keyword evidence="4" id="KW-0963">Cytoplasm</keyword>
<dbReference type="PANTHER" id="PTHR11097">
    <property type="entry name" value="EXOSOME COMPLEX EXONUCLEASE RIBOSOMAL RNA PROCESSING PROTEIN"/>
    <property type="match status" value="1"/>
</dbReference>
<dbReference type="GO" id="GO:0035925">
    <property type="term" value="F:mRNA 3'-UTR AU-rich region binding"/>
    <property type="evidence" value="ECO:0007669"/>
    <property type="project" value="TreeGrafter"/>
</dbReference>
<evidence type="ECO:0000313" key="9">
    <source>
        <dbReference type="EMBL" id="ODV86062.1"/>
    </source>
</evidence>
<dbReference type="Pfam" id="PF03725">
    <property type="entry name" value="RNase_PH_C"/>
    <property type="match status" value="1"/>
</dbReference>